<organism evidence="1">
    <name type="scientific">Vibrio coralliilyticus</name>
    <dbReference type="NCBI Taxonomy" id="190893"/>
    <lineage>
        <taxon>Bacteria</taxon>
        <taxon>Pseudomonadati</taxon>
        <taxon>Pseudomonadota</taxon>
        <taxon>Gammaproteobacteria</taxon>
        <taxon>Vibrionales</taxon>
        <taxon>Vibrionaceae</taxon>
        <taxon>Vibrio</taxon>
    </lineage>
</organism>
<gene>
    <name evidence="1" type="ORF">TW71_05695</name>
</gene>
<proteinExistence type="predicted"/>
<reference evidence="1" key="1">
    <citation type="journal article" date="2015" name="BMC Genomics">
        <title>Genome mining reveals unlocked bioactive potential of marine Gram-negative bacteria.</title>
        <authorList>
            <person name="Machado H."/>
            <person name="Sonnenschein E.C."/>
            <person name="Melchiorsen J."/>
            <person name="Gram L."/>
        </authorList>
    </citation>
    <scope>NUCLEOTIDE SEQUENCE</scope>
    <source>
        <strain evidence="1">S2052</strain>
    </source>
</reference>
<protein>
    <submittedName>
        <fullName evidence="1">Uncharacterized protein</fullName>
    </submittedName>
</protein>
<dbReference type="RefSeq" id="WP_045985265.1">
    <property type="nucleotide sequence ID" value="NZ_CP063051.1"/>
</dbReference>
<dbReference type="AlphaFoldDB" id="A0A837G8J8"/>
<evidence type="ECO:0000313" key="1">
    <source>
        <dbReference type="EMBL" id="KJY76064.1"/>
    </source>
</evidence>
<comment type="caution">
    <text evidence="1">The sequence shown here is derived from an EMBL/GenBank/DDBJ whole genome shotgun (WGS) entry which is preliminary data.</text>
</comment>
<dbReference type="EMBL" id="JXXR01000004">
    <property type="protein sequence ID" value="KJY76064.1"/>
    <property type="molecule type" value="Genomic_DNA"/>
</dbReference>
<dbReference type="Gene3D" id="1.10.10.60">
    <property type="entry name" value="Homeodomain-like"/>
    <property type="match status" value="1"/>
</dbReference>
<name>A0A837G8J8_9VIBR</name>
<accession>A0A837G8J8</accession>
<sequence>MNNAIEWDEQELSPKAQVKIALQTAREMREEANNIVATAFRESGYKAKPQVFAEDVVKLMKAGLEVELDDEYKPKVNALTLVAIYARSLGFKGKKQRKYVERSMHKKSRRGFSKGCKEHKNHSKALEMKNLGMELDSASYRDRTINNGINHLLEKVSMTTAIHNRFNAMQSELLELKTKTGVTSAAVEKITEIIPQTALSTKELKIITKSERNKKIVSLFSDGYTMTDIARICNCHVNTVRNQLKKSGVK</sequence>